<evidence type="ECO:0000313" key="1">
    <source>
        <dbReference type="EMBL" id="KKM94813.1"/>
    </source>
</evidence>
<gene>
    <name evidence="1" type="ORF">LCGC14_1194620</name>
</gene>
<proteinExistence type="predicted"/>
<dbReference type="EMBL" id="LAZR01006091">
    <property type="protein sequence ID" value="KKM94813.1"/>
    <property type="molecule type" value="Genomic_DNA"/>
</dbReference>
<sequence length="355" mass="41878">MTFKINDYLTLKKEHGETLIYLGGKKFNQCKSLFMVTSIEAASRFDSIDSLILNSPHIDHSSINPQTKFWAHCSNLQAWAENNYDTKLLDSSLSFPLLKELQRLGDKVAQKIFKEEIGKRLMSGEISVAIFLMNEGYLDFLTQNELDSVFGSPNFKLFNNIFDIYKDNYNISFDLYCDVLDLYKKYSEYFFPSLKQKLHHIFKTRSVEDLIIVKTSQLWTSLLNDDFYEMLNDGLLENILITLTQSNFDELNEFINNDFAGSIFPENIDALVEDIIRLHVLKIFRKKEINIIIILLKLRLYFYLNEKDLRKIIVTHFDLLFKVISIIENENNEKFYEIINDFLDYFHKFNIIDKK</sequence>
<comment type="caution">
    <text evidence="1">The sequence shown here is derived from an EMBL/GenBank/DDBJ whole genome shotgun (WGS) entry which is preliminary data.</text>
</comment>
<protein>
    <submittedName>
        <fullName evidence="1">Uncharacterized protein</fullName>
    </submittedName>
</protein>
<name>A0A0F9LN64_9ZZZZ</name>
<dbReference type="AlphaFoldDB" id="A0A0F9LN64"/>
<reference evidence="1" key="1">
    <citation type="journal article" date="2015" name="Nature">
        <title>Complex archaea that bridge the gap between prokaryotes and eukaryotes.</title>
        <authorList>
            <person name="Spang A."/>
            <person name="Saw J.H."/>
            <person name="Jorgensen S.L."/>
            <person name="Zaremba-Niedzwiedzka K."/>
            <person name="Martijn J."/>
            <person name="Lind A.E."/>
            <person name="van Eijk R."/>
            <person name="Schleper C."/>
            <person name="Guy L."/>
            <person name="Ettema T.J."/>
        </authorList>
    </citation>
    <scope>NUCLEOTIDE SEQUENCE</scope>
</reference>
<organism evidence="1">
    <name type="scientific">marine sediment metagenome</name>
    <dbReference type="NCBI Taxonomy" id="412755"/>
    <lineage>
        <taxon>unclassified sequences</taxon>
        <taxon>metagenomes</taxon>
        <taxon>ecological metagenomes</taxon>
    </lineage>
</organism>
<accession>A0A0F9LN64</accession>